<dbReference type="AlphaFoldDB" id="W9HTF9"/>
<keyword evidence="1" id="KW-0812">Transmembrane</keyword>
<keyword evidence="1" id="KW-1133">Transmembrane helix</keyword>
<dbReference type="Proteomes" id="UP000030753">
    <property type="component" value="Unassembled WGS sequence"/>
</dbReference>
<evidence type="ECO:0000313" key="2">
    <source>
        <dbReference type="EMBL" id="EWY84124.1"/>
    </source>
</evidence>
<gene>
    <name evidence="2" type="ORF">FOYG_13899</name>
</gene>
<dbReference type="HOGENOM" id="CLU_152683_0_0_1"/>
<sequence>MSGPDAIDGILLILECLVLFINLCERGYKAYKAYKARKEEKQRMKAWMAWNGDSLDNSNPRMGWEANSCWMSHLHYQNRQGDYTRETSLSKEVEETLLYKDLERFSDEQLDAIDDKQLDAIEDELFRDFKLAKMKRLRRN</sequence>
<proteinExistence type="predicted"/>
<name>W9HTF9_FUSOX</name>
<accession>W9HTF9</accession>
<keyword evidence="1" id="KW-0472">Membrane</keyword>
<protein>
    <submittedName>
        <fullName evidence="2">Uncharacterized protein</fullName>
    </submittedName>
</protein>
<evidence type="ECO:0000256" key="1">
    <source>
        <dbReference type="SAM" id="Phobius"/>
    </source>
</evidence>
<evidence type="ECO:0000313" key="3">
    <source>
        <dbReference type="Proteomes" id="UP000030753"/>
    </source>
</evidence>
<organism evidence="2 3">
    <name type="scientific">Fusarium oxysporum NRRL 32931</name>
    <dbReference type="NCBI Taxonomy" id="660029"/>
    <lineage>
        <taxon>Eukaryota</taxon>
        <taxon>Fungi</taxon>
        <taxon>Dikarya</taxon>
        <taxon>Ascomycota</taxon>
        <taxon>Pezizomycotina</taxon>
        <taxon>Sordariomycetes</taxon>
        <taxon>Hypocreomycetidae</taxon>
        <taxon>Hypocreales</taxon>
        <taxon>Nectriaceae</taxon>
        <taxon>Fusarium</taxon>
        <taxon>Fusarium oxysporum species complex</taxon>
    </lineage>
</organism>
<feature type="transmembrane region" description="Helical" evidence="1">
    <location>
        <begin position="6"/>
        <end position="24"/>
    </location>
</feature>
<reference evidence="2 3" key="1">
    <citation type="submission" date="2011-06" db="EMBL/GenBank/DDBJ databases">
        <title>The Genome Sequence of Fusarium oxysporum FOSC 3-a.</title>
        <authorList>
            <consortium name="The Broad Institute Genome Sequencing Platform"/>
            <person name="Ma L.-J."/>
            <person name="Gale L.R."/>
            <person name="Schwartz D.C."/>
            <person name="Zhou S."/>
            <person name="Corby-Kistler H."/>
            <person name="Young S.K."/>
            <person name="Zeng Q."/>
            <person name="Gargeya S."/>
            <person name="Fitzgerald M."/>
            <person name="Haas B."/>
            <person name="Abouelleil A."/>
            <person name="Alvarado L."/>
            <person name="Arachchi H.M."/>
            <person name="Berlin A."/>
            <person name="Brown A."/>
            <person name="Chapman S.B."/>
            <person name="Chen Z."/>
            <person name="Dunbar C."/>
            <person name="Freedman E."/>
            <person name="Gearin G."/>
            <person name="Gellesch M."/>
            <person name="Goldberg J."/>
            <person name="Griggs A."/>
            <person name="Gujja S."/>
            <person name="Heiman D."/>
            <person name="Howarth C."/>
            <person name="Larson L."/>
            <person name="Lui A."/>
            <person name="MacDonald P.J.P."/>
            <person name="Mehta T."/>
            <person name="Montmayeur A."/>
            <person name="Murphy C."/>
            <person name="Neiman D."/>
            <person name="Pearson M."/>
            <person name="Priest M."/>
            <person name="Roberts A."/>
            <person name="Saif S."/>
            <person name="Shea T."/>
            <person name="Shenoy N."/>
            <person name="Sisk P."/>
            <person name="Stolte C."/>
            <person name="Sykes S."/>
            <person name="Wortman J."/>
            <person name="Nusbaum C."/>
            <person name="Birren B."/>
        </authorList>
    </citation>
    <scope>NUCLEOTIDE SEQUENCE [LARGE SCALE GENOMIC DNA]</scope>
    <source>
        <strain evidence="3">FOSC 3-a</strain>
    </source>
</reference>
<dbReference type="OrthoDB" id="10332819at2759"/>
<dbReference type="EMBL" id="JH717847">
    <property type="protein sequence ID" value="EWY84124.1"/>
    <property type="molecule type" value="Genomic_DNA"/>
</dbReference>